<dbReference type="Proteomes" id="UP000829829">
    <property type="component" value="Chromosome 1"/>
</dbReference>
<organism evidence="1 2">
    <name type="scientific">Leptospira noguchii</name>
    <dbReference type="NCBI Taxonomy" id="28182"/>
    <lineage>
        <taxon>Bacteria</taxon>
        <taxon>Pseudomonadati</taxon>
        <taxon>Spirochaetota</taxon>
        <taxon>Spirochaetia</taxon>
        <taxon>Leptospirales</taxon>
        <taxon>Leptospiraceae</taxon>
        <taxon>Leptospira</taxon>
    </lineage>
</organism>
<gene>
    <name evidence="1" type="ORF">MAL03_16845</name>
</gene>
<reference evidence="1" key="1">
    <citation type="submission" date="2022-02" db="EMBL/GenBank/DDBJ databases">
        <title>The genetically variable rfb locus in Leptospira is a mobile cassette and a molecular signature of serovar identity.</title>
        <authorList>
            <person name="Nieves C."/>
            <person name="Vincent A.T."/>
            <person name="Zarantonelli L."/>
            <person name="Picardeau M."/>
            <person name="Veyrier F.J."/>
            <person name="Buschiazzo A."/>
        </authorList>
    </citation>
    <scope>NUCLEOTIDE SEQUENCE</scope>
    <source>
        <strain evidence="1">IP1512017</strain>
    </source>
</reference>
<sequence>MKPISVKYPFVPKSNRSLIPGQFWAIPLYNGKFACGRVIEVHPFETKMFLAGLMDWIGELIPNENDLTGKQTIKQGQIHIKAIYETALNKEILGYRNLYLDNIESYFFKSQDGYQLESSKLMKGYKEIRSLTKVESDIYPTFSTWGYDVIRILAEELSLSKKI</sequence>
<protein>
    <submittedName>
        <fullName evidence="1">Immunity 26/phosphotriesterase HocA family protein</fullName>
    </submittedName>
</protein>
<evidence type="ECO:0000313" key="1">
    <source>
        <dbReference type="EMBL" id="UOG56441.1"/>
    </source>
</evidence>
<dbReference type="EMBL" id="CP091957">
    <property type="protein sequence ID" value="UOG56441.1"/>
    <property type="molecule type" value="Genomic_DNA"/>
</dbReference>
<proteinExistence type="predicted"/>
<dbReference type="AlphaFoldDB" id="A0AAE9GFG2"/>
<dbReference type="Pfam" id="PF15428">
    <property type="entry name" value="Imm26"/>
    <property type="match status" value="1"/>
</dbReference>
<name>A0AAE9GFG2_9LEPT</name>
<accession>A0AAE9GFG2</accession>
<evidence type="ECO:0000313" key="2">
    <source>
        <dbReference type="Proteomes" id="UP000829829"/>
    </source>
</evidence>
<dbReference type="InterPro" id="IPR029278">
    <property type="entry name" value="Imm26"/>
</dbReference>
<dbReference type="RefSeq" id="WP_004424825.1">
    <property type="nucleotide sequence ID" value="NZ_CP091928.1"/>
</dbReference>